<reference evidence="9" key="1">
    <citation type="submission" date="2025-08" db="UniProtKB">
        <authorList>
            <consortium name="RefSeq"/>
        </authorList>
    </citation>
    <scope>IDENTIFICATION</scope>
</reference>
<name>A0ABM1DUF3_PRICU</name>
<evidence type="ECO:0000256" key="3">
    <source>
        <dbReference type="ARBA" id="ARBA00022692"/>
    </source>
</evidence>
<evidence type="ECO:0000313" key="9">
    <source>
        <dbReference type="RefSeq" id="XP_014663574.1"/>
    </source>
</evidence>
<feature type="transmembrane region" description="Helical" evidence="7">
    <location>
        <begin position="162"/>
        <end position="182"/>
    </location>
</feature>
<dbReference type="PANTHER" id="PTHR14948">
    <property type="entry name" value="NG5"/>
    <property type="match status" value="1"/>
</dbReference>
<keyword evidence="5 7" id="KW-0472">Membrane</keyword>
<dbReference type="PANTHER" id="PTHR14948:SF25">
    <property type="entry name" value="DUF4190 DOMAIN-CONTAINING PROTEIN"/>
    <property type="match status" value="1"/>
</dbReference>
<evidence type="ECO:0000256" key="2">
    <source>
        <dbReference type="ARBA" id="ARBA00006843"/>
    </source>
</evidence>
<organism evidence="8 9">
    <name type="scientific">Priapulus caudatus</name>
    <name type="common">Priapulid worm</name>
    <dbReference type="NCBI Taxonomy" id="37621"/>
    <lineage>
        <taxon>Eukaryota</taxon>
        <taxon>Metazoa</taxon>
        <taxon>Ecdysozoa</taxon>
        <taxon>Scalidophora</taxon>
        <taxon>Priapulida</taxon>
        <taxon>Priapulimorpha</taxon>
        <taxon>Priapulimorphida</taxon>
        <taxon>Priapulidae</taxon>
        <taxon>Priapulus</taxon>
    </lineage>
</organism>
<dbReference type="InterPro" id="IPR051423">
    <property type="entry name" value="CD225/Dispanin"/>
</dbReference>
<sequence>MLFLRLNNTQQQHRPGKSASSSHHHRTRDHSPRGSGSSSSGGGQRSARPISDHRRLRDDNDDDTTRQAQNASPQHVLVALPASDMEVAADAQESVVITTDGGATDAPPAKKPANYQILSVLSCIFCFCPTGLIAIWCSMEVDYRVRRGDMVKASRASRTTKTLIILSVLLGVITAIVLAVLYTSGWAVT</sequence>
<comment type="similarity">
    <text evidence="2">Belongs to the CD225/Dispanin family.</text>
</comment>
<evidence type="ECO:0000256" key="7">
    <source>
        <dbReference type="SAM" id="Phobius"/>
    </source>
</evidence>
<evidence type="ECO:0000313" key="8">
    <source>
        <dbReference type="Proteomes" id="UP000695022"/>
    </source>
</evidence>
<dbReference type="InterPro" id="IPR007593">
    <property type="entry name" value="CD225/Dispanin_fam"/>
</dbReference>
<dbReference type="RefSeq" id="XP_014663574.1">
    <property type="nucleotide sequence ID" value="XM_014808088.1"/>
</dbReference>
<evidence type="ECO:0000256" key="5">
    <source>
        <dbReference type="ARBA" id="ARBA00023136"/>
    </source>
</evidence>
<dbReference type="GeneID" id="106806214"/>
<evidence type="ECO:0000256" key="4">
    <source>
        <dbReference type="ARBA" id="ARBA00022989"/>
    </source>
</evidence>
<evidence type="ECO:0000256" key="1">
    <source>
        <dbReference type="ARBA" id="ARBA00004370"/>
    </source>
</evidence>
<gene>
    <name evidence="9" type="primary">LOC106806214</name>
</gene>
<proteinExistence type="inferred from homology"/>
<accession>A0ABM1DUF3</accession>
<keyword evidence="4 7" id="KW-1133">Transmembrane helix</keyword>
<feature type="transmembrane region" description="Helical" evidence="7">
    <location>
        <begin position="117"/>
        <end position="141"/>
    </location>
</feature>
<evidence type="ECO:0000256" key="6">
    <source>
        <dbReference type="SAM" id="MobiDB-lite"/>
    </source>
</evidence>
<protein>
    <submittedName>
        <fullName evidence="9">Uncharacterized protein LOC106806214</fullName>
    </submittedName>
</protein>
<keyword evidence="3 7" id="KW-0812">Transmembrane</keyword>
<keyword evidence="8" id="KW-1185">Reference proteome</keyword>
<dbReference type="Proteomes" id="UP000695022">
    <property type="component" value="Unplaced"/>
</dbReference>
<feature type="region of interest" description="Disordered" evidence="6">
    <location>
        <begin position="1"/>
        <end position="75"/>
    </location>
</feature>
<feature type="compositionally biased region" description="Polar residues" evidence="6">
    <location>
        <begin position="1"/>
        <end position="13"/>
    </location>
</feature>
<comment type="subcellular location">
    <subcellularLocation>
        <location evidence="1">Membrane</location>
    </subcellularLocation>
</comment>
<dbReference type="Pfam" id="PF04505">
    <property type="entry name" value="CD225"/>
    <property type="match status" value="1"/>
</dbReference>